<accession>A0A8S4GFY8</accession>
<dbReference type="Proteomes" id="UP000653454">
    <property type="component" value="Unassembled WGS sequence"/>
</dbReference>
<evidence type="ECO:0000256" key="1">
    <source>
        <dbReference type="ARBA" id="ARBA00010838"/>
    </source>
</evidence>
<sequence>AWTLMDNFEWRAGFSERFGLYHVNITDPALPRTAKLSADYFKQLIVNREIPKDDRFKEPARQ</sequence>
<dbReference type="Pfam" id="PF00232">
    <property type="entry name" value="Glyco_hydro_1"/>
    <property type="match status" value="1"/>
</dbReference>
<evidence type="ECO:0000313" key="6">
    <source>
        <dbReference type="Proteomes" id="UP000653454"/>
    </source>
</evidence>
<gene>
    <name evidence="5" type="ORF">PLXY2_LOCUS16967</name>
</gene>
<dbReference type="GO" id="GO:0008422">
    <property type="term" value="F:beta-glucosidase activity"/>
    <property type="evidence" value="ECO:0007669"/>
    <property type="project" value="TreeGrafter"/>
</dbReference>
<dbReference type="PANTHER" id="PTHR10353:SF36">
    <property type="entry name" value="LP05116P"/>
    <property type="match status" value="1"/>
</dbReference>
<evidence type="ECO:0000256" key="4">
    <source>
        <dbReference type="RuleBase" id="RU003690"/>
    </source>
</evidence>
<keyword evidence="6" id="KW-1185">Reference proteome</keyword>
<dbReference type="InterPro" id="IPR017853">
    <property type="entry name" value="GH"/>
</dbReference>
<evidence type="ECO:0000256" key="2">
    <source>
        <dbReference type="ARBA" id="ARBA00022801"/>
    </source>
</evidence>
<dbReference type="AlphaFoldDB" id="A0A8S4GFY8"/>
<dbReference type="InterPro" id="IPR001360">
    <property type="entry name" value="Glyco_hydro_1"/>
</dbReference>
<comment type="similarity">
    <text evidence="1 4">Belongs to the glycosyl hydrolase 1 family.</text>
</comment>
<evidence type="ECO:0000313" key="5">
    <source>
        <dbReference type="EMBL" id="CAG9138714.1"/>
    </source>
</evidence>
<comment type="caution">
    <text evidence="5">The sequence shown here is derived from an EMBL/GenBank/DDBJ whole genome shotgun (WGS) entry which is preliminary data.</text>
</comment>
<protein>
    <submittedName>
        <fullName evidence="5">(diamondback moth) hypothetical protein</fullName>
    </submittedName>
</protein>
<name>A0A8S4GFY8_PLUXY</name>
<dbReference type="Gene3D" id="3.20.20.80">
    <property type="entry name" value="Glycosidases"/>
    <property type="match status" value="1"/>
</dbReference>
<organism evidence="5 6">
    <name type="scientific">Plutella xylostella</name>
    <name type="common">Diamondback moth</name>
    <name type="synonym">Plutella maculipennis</name>
    <dbReference type="NCBI Taxonomy" id="51655"/>
    <lineage>
        <taxon>Eukaryota</taxon>
        <taxon>Metazoa</taxon>
        <taxon>Ecdysozoa</taxon>
        <taxon>Arthropoda</taxon>
        <taxon>Hexapoda</taxon>
        <taxon>Insecta</taxon>
        <taxon>Pterygota</taxon>
        <taxon>Neoptera</taxon>
        <taxon>Endopterygota</taxon>
        <taxon>Lepidoptera</taxon>
        <taxon>Glossata</taxon>
        <taxon>Ditrysia</taxon>
        <taxon>Yponomeutoidea</taxon>
        <taxon>Plutellidae</taxon>
        <taxon>Plutella</taxon>
    </lineage>
</organism>
<keyword evidence="3" id="KW-0326">Glycosidase</keyword>
<feature type="non-terminal residue" evidence="5">
    <location>
        <position position="1"/>
    </location>
</feature>
<proteinExistence type="inferred from homology"/>
<dbReference type="SUPFAM" id="SSF51445">
    <property type="entry name" value="(Trans)glycosidases"/>
    <property type="match status" value="1"/>
</dbReference>
<dbReference type="GO" id="GO:0005975">
    <property type="term" value="P:carbohydrate metabolic process"/>
    <property type="evidence" value="ECO:0007669"/>
    <property type="project" value="InterPro"/>
</dbReference>
<keyword evidence="2" id="KW-0378">Hydrolase</keyword>
<evidence type="ECO:0000256" key="3">
    <source>
        <dbReference type="ARBA" id="ARBA00023295"/>
    </source>
</evidence>
<dbReference type="PANTHER" id="PTHR10353">
    <property type="entry name" value="GLYCOSYL HYDROLASE"/>
    <property type="match status" value="1"/>
</dbReference>
<dbReference type="EMBL" id="CAJHNJ030000776">
    <property type="protein sequence ID" value="CAG9138714.1"/>
    <property type="molecule type" value="Genomic_DNA"/>
</dbReference>
<reference evidence="5" key="1">
    <citation type="submission" date="2020-11" db="EMBL/GenBank/DDBJ databases">
        <authorList>
            <person name="Whiteford S."/>
        </authorList>
    </citation>
    <scope>NUCLEOTIDE SEQUENCE</scope>
</reference>